<organism evidence="17 18">
    <name type="scientific">Artemisia annua</name>
    <name type="common">Sweet wormwood</name>
    <dbReference type="NCBI Taxonomy" id="35608"/>
    <lineage>
        <taxon>Eukaryota</taxon>
        <taxon>Viridiplantae</taxon>
        <taxon>Streptophyta</taxon>
        <taxon>Embryophyta</taxon>
        <taxon>Tracheophyta</taxon>
        <taxon>Spermatophyta</taxon>
        <taxon>Magnoliopsida</taxon>
        <taxon>eudicotyledons</taxon>
        <taxon>Gunneridae</taxon>
        <taxon>Pentapetalae</taxon>
        <taxon>asterids</taxon>
        <taxon>campanulids</taxon>
        <taxon>Asterales</taxon>
        <taxon>Asteraceae</taxon>
        <taxon>Asteroideae</taxon>
        <taxon>Anthemideae</taxon>
        <taxon>Artemisiinae</taxon>
        <taxon>Artemisia</taxon>
    </lineage>
</organism>
<sequence length="708" mass="78683">MDGPSRKQLLQNGNSLATGQPLSESNQQVNSERACDENGLKNHENGEIYQTPIREATQENQANESSQPVKRSKGRPRKTKQTFTGTPRVLRSRSQEKPKIPEPVEAPSQDADSKEKKRRKKKKINKDQKDEFSKIKTHLRYLIKRMSYEQNFIDAYVGEGWKGQSLEKLRPEKELERAKSDINRYKLKIRDLFKQIDTSLEEGRFPETLYDSDGLIDSEDIFCSKCAETDVRLDNDIILCDGACDRGFHQFCLDPPLLKEQVPPGDEGWLCPACDCKVDCVDLINETQGTDLSVNDSWEKVFPESVASGNTLDDDLGLPSDDSEDDDFNPDAPEVEDDGEGDGEGEEEEDGDDSSSDESDFSSASEDLGAVANNDPILALPSDDSEDDDFNPDKADSDSDGEAKTKSSGSDFTSDSDDLRDICKNEGTLDEVQGHAMFENDEETKTNMEDDDSGPITAKRQVERLDYKKLHDEAYGNTSSDSSDEDFSESDTEAPSSQKNRKPTKDTDSTKKQKLSESTPITKNGKKPDAEGSSADRSSAKTGNRSAHRRLGEAVTQRLQEVFKENQYPDKEAKEKLVEELKITLHQVTKWFGHARWNLNHPGKRTKAGTSTPEPNTNTNTTTITATPTITAAPTITTTPTTTTTTPEISMTNQVNVANSTTPKSRKRKTKADSQNDNEITPNLKEASPTVPPNQSIRRSGRVQAKRS</sequence>
<gene>
    <name evidence="17" type="ORF">CTI12_AA005190</name>
</gene>
<dbReference type="FunFam" id="3.30.40.10:FF:000650">
    <property type="entry name" value="Homeobox protein HAT3.1"/>
    <property type="match status" value="1"/>
</dbReference>
<dbReference type="InterPro" id="IPR019786">
    <property type="entry name" value="Zinc_finger_PHD-type_CS"/>
</dbReference>
<keyword evidence="5" id="KW-0862">Zinc</keyword>
<feature type="region of interest" description="Disordered" evidence="14">
    <location>
        <begin position="599"/>
        <end position="708"/>
    </location>
</feature>
<feature type="domain" description="Homeobox" evidence="16">
    <location>
        <begin position="542"/>
        <end position="602"/>
    </location>
</feature>
<feature type="compositionally biased region" description="Basic and acidic residues" evidence="14">
    <location>
        <begin position="391"/>
        <end position="405"/>
    </location>
</feature>
<dbReference type="PANTHER" id="PTHR12628">
    <property type="entry name" value="POLYCOMB-LIKE TRANSCRIPTION FACTOR"/>
    <property type="match status" value="1"/>
</dbReference>
<dbReference type="Gene3D" id="3.30.40.10">
    <property type="entry name" value="Zinc/RING finger domain, C3HC4 (zinc finger)"/>
    <property type="match status" value="1"/>
</dbReference>
<feature type="compositionally biased region" description="Polar residues" evidence="14">
    <location>
        <begin position="649"/>
        <end position="659"/>
    </location>
</feature>
<evidence type="ECO:0000259" key="16">
    <source>
        <dbReference type="PROSITE" id="PS50071"/>
    </source>
</evidence>
<feature type="compositionally biased region" description="Basic residues" evidence="14">
    <location>
        <begin position="699"/>
        <end position="708"/>
    </location>
</feature>
<dbReference type="InterPro" id="IPR001965">
    <property type="entry name" value="Znf_PHD"/>
</dbReference>
<dbReference type="InterPro" id="IPR045876">
    <property type="entry name" value="PRHA-like_PHD-finger"/>
</dbReference>
<dbReference type="PROSITE" id="PS01359">
    <property type="entry name" value="ZF_PHD_1"/>
    <property type="match status" value="1"/>
</dbReference>
<protein>
    <submittedName>
        <fullName evidence="17">Homeodomain-containing protein</fullName>
    </submittedName>
</protein>
<feature type="compositionally biased region" description="Basic residues" evidence="14">
    <location>
        <begin position="70"/>
        <end position="80"/>
    </location>
</feature>
<dbReference type="GO" id="GO:0003677">
    <property type="term" value="F:DNA binding"/>
    <property type="evidence" value="ECO:0007669"/>
    <property type="project" value="UniProtKB-UniRule"/>
</dbReference>
<keyword evidence="18" id="KW-1185">Reference proteome</keyword>
<accession>A0A2U1QNN3</accession>
<evidence type="ECO:0000313" key="18">
    <source>
        <dbReference type="Proteomes" id="UP000245207"/>
    </source>
</evidence>
<feature type="compositionally biased region" description="Acidic residues" evidence="14">
    <location>
        <begin position="482"/>
        <end position="492"/>
    </location>
</feature>
<evidence type="ECO:0000256" key="2">
    <source>
        <dbReference type="ARBA" id="ARBA00007427"/>
    </source>
</evidence>
<evidence type="ECO:0000256" key="13">
    <source>
        <dbReference type="RuleBase" id="RU000682"/>
    </source>
</evidence>
<feature type="compositionally biased region" description="Basic and acidic residues" evidence="14">
    <location>
        <begin position="460"/>
        <end position="474"/>
    </location>
</feature>
<keyword evidence="4 12" id="KW-0863">Zinc-finger</keyword>
<comment type="similarity">
    <text evidence="2">Belongs to the PHD-associated homeobox family.</text>
</comment>
<dbReference type="InterPro" id="IPR013083">
    <property type="entry name" value="Znf_RING/FYVE/PHD"/>
</dbReference>
<feature type="compositionally biased region" description="Basic and acidic residues" evidence="14">
    <location>
        <begin position="503"/>
        <end position="515"/>
    </location>
</feature>
<dbReference type="CDD" id="cd15504">
    <property type="entry name" value="PHD_PRHA_like"/>
    <property type="match status" value="1"/>
</dbReference>
<evidence type="ECO:0000256" key="11">
    <source>
        <dbReference type="PROSITE-ProRule" id="PRU00108"/>
    </source>
</evidence>
<keyword evidence="3" id="KW-0479">Metal-binding</keyword>
<feature type="compositionally biased region" description="Polar residues" evidence="14">
    <location>
        <begin position="8"/>
        <end position="31"/>
    </location>
</feature>
<keyword evidence="6" id="KW-0805">Transcription regulation</keyword>
<dbReference type="Proteomes" id="UP000245207">
    <property type="component" value="Unassembled WGS sequence"/>
</dbReference>
<evidence type="ECO:0000256" key="14">
    <source>
        <dbReference type="SAM" id="MobiDB-lite"/>
    </source>
</evidence>
<feature type="compositionally biased region" description="Polar residues" evidence="14">
    <location>
        <begin position="535"/>
        <end position="545"/>
    </location>
</feature>
<dbReference type="SUPFAM" id="SSF57903">
    <property type="entry name" value="FYVE/PHD zinc finger"/>
    <property type="match status" value="1"/>
</dbReference>
<dbReference type="GO" id="GO:0045814">
    <property type="term" value="P:negative regulation of gene expression, epigenetic"/>
    <property type="evidence" value="ECO:0007669"/>
    <property type="project" value="TreeGrafter"/>
</dbReference>
<dbReference type="SUPFAM" id="SSF46689">
    <property type="entry name" value="Homeodomain-like"/>
    <property type="match status" value="1"/>
</dbReference>
<keyword evidence="10 11" id="KW-0539">Nucleus</keyword>
<dbReference type="InterPro" id="IPR019787">
    <property type="entry name" value="Znf_PHD-finger"/>
</dbReference>
<proteinExistence type="inferred from homology"/>
<evidence type="ECO:0000256" key="7">
    <source>
        <dbReference type="ARBA" id="ARBA00023125"/>
    </source>
</evidence>
<dbReference type="GO" id="GO:0003682">
    <property type="term" value="F:chromatin binding"/>
    <property type="evidence" value="ECO:0007669"/>
    <property type="project" value="TreeGrafter"/>
</dbReference>
<dbReference type="GO" id="GO:0008270">
    <property type="term" value="F:zinc ion binding"/>
    <property type="evidence" value="ECO:0007669"/>
    <property type="project" value="UniProtKB-KW"/>
</dbReference>
<feature type="compositionally biased region" description="Polar residues" evidence="14">
    <location>
        <begin position="58"/>
        <end position="69"/>
    </location>
</feature>
<reference evidence="17 18" key="1">
    <citation type="journal article" date="2018" name="Mol. Plant">
        <title>The genome of Artemisia annua provides insight into the evolution of Asteraceae family and artemisinin biosynthesis.</title>
        <authorList>
            <person name="Shen Q."/>
            <person name="Zhang L."/>
            <person name="Liao Z."/>
            <person name="Wang S."/>
            <person name="Yan T."/>
            <person name="Shi P."/>
            <person name="Liu M."/>
            <person name="Fu X."/>
            <person name="Pan Q."/>
            <person name="Wang Y."/>
            <person name="Lv Z."/>
            <person name="Lu X."/>
            <person name="Zhang F."/>
            <person name="Jiang W."/>
            <person name="Ma Y."/>
            <person name="Chen M."/>
            <person name="Hao X."/>
            <person name="Li L."/>
            <person name="Tang Y."/>
            <person name="Lv G."/>
            <person name="Zhou Y."/>
            <person name="Sun X."/>
            <person name="Brodelius P.E."/>
            <person name="Rose J.K.C."/>
            <person name="Tang K."/>
        </authorList>
    </citation>
    <scope>NUCLEOTIDE SEQUENCE [LARGE SCALE GENOMIC DNA]</scope>
    <source>
        <strain evidence="18">cv. Huhao1</strain>
        <tissue evidence="17">Leaf</tissue>
    </source>
</reference>
<feature type="compositionally biased region" description="Acidic residues" evidence="14">
    <location>
        <begin position="312"/>
        <end position="360"/>
    </location>
</feature>
<dbReference type="InterPro" id="IPR009057">
    <property type="entry name" value="Homeodomain-like_sf"/>
</dbReference>
<feature type="DNA-binding region" description="Homeobox" evidence="11">
    <location>
        <begin position="544"/>
        <end position="603"/>
    </location>
</feature>
<dbReference type="PROSITE" id="PS50016">
    <property type="entry name" value="ZF_PHD_2"/>
    <property type="match status" value="1"/>
</dbReference>
<evidence type="ECO:0000256" key="1">
    <source>
        <dbReference type="ARBA" id="ARBA00004123"/>
    </source>
</evidence>
<dbReference type="PANTHER" id="PTHR12628:SF13">
    <property type="entry name" value="HOMEOBOX PROTEIN HAT3.1"/>
    <property type="match status" value="1"/>
</dbReference>
<feature type="domain" description="PHD-type" evidence="15">
    <location>
        <begin position="220"/>
        <end position="277"/>
    </location>
</feature>
<dbReference type="GO" id="GO:0005634">
    <property type="term" value="C:nucleus"/>
    <property type="evidence" value="ECO:0007669"/>
    <property type="project" value="UniProtKB-SubCell"/>
</dbReference>
<evidence type="ECO:0000256" key="12">
    <source>
        <dbReference type="PROSITE-ProRule" id="PRU00146"/>
    </source>
</evidence>
<evidence type="ECO:0000256" key="8">
    <source>
        <dbReference type="ARBA" id="ARBA00023155"/>
    </source>
</evidence>
<dbReference type="EMBL" id="PKPP01000012">
    <property type="protein sequence ID" value="PWA99616.1"/>
    <property type="molecule type" value="Genomic_DNA"/>
</dbReference>
<evidence type="ECO:0000256" key="10">
    <source>
        <dbReference type="ARBA" id="ARBA00023242"/>
    </source>
</evidence>
<evidence type="ECO:0000256" key="3">
    <source>
        <dbReference type="ARBA" id="ARBA00022723"/>
    </source>
</evidence>
<dbReference type="Gene3D" id="1.10.10.60">
    <property type="entry name" value="Homeodomain-like"/>
    <property type="match status" value="1"/>
</dbReference>
<feature type="compositionally biased region" description="Basic and acidic residues" evidence="14">
    <location>
        <begin position="33"/>
        <end position="46"/>
    </location>
</feature>
<dbReference type="SMART" id="SM00389">
    <property type="entry name" value="HOX"/>
    <property type="match status" value="1"/>
</dbReference>
<feature type="compositionally biased region" description="Low complexity" evidence="14">
    <location>
        <begin position="612"/>
        <end position="648"/>
    </location>
</feature>
<evidence type="ECO:0000256" key="9">
    <source>
        <dbReference type="ARBA" id="ARBA00023163"/>
    </source>
</evidence>
<evidence type="ECO:0000313" key="17">
    <source>
        <dbReference type="EMBL" id="PWA99616.1"/>
    </source>
</evidence>
<comment type="subcellular location">
    <subcellularLocation>
        <location evidence="1 11 13">Nucleus</location>
    </subcellularLocation>
</comment>
<name>A0A2U1QNN3_ARTAN</name>
<comment type="caution">
    <text evidence="17">The sequence shown here is derived from an EMBL/GenBank/DDBJ whole genome shotgun (WGS) entry which is preliminary data.</text>
</comment>
<dbReference type="CDD" id="cd00086">
    <property type="entry name" value="homeodomain"/>
    <property type="match status" value="1"/>
</dbReference>
<evidence type="ECO:0000256" key="4">
    <source>
        <dbReference type="ARBA" id="ARBA00022771"/>
    </source>
</evidence>
<evidence type="ECO:0000256" key="5">
    <source>
        <dbReference type="ARBA" id="ARBA00022833"/>
    </source>
</evidence>
<dbReference type="OrthoDB" id="1903104at2759"/>
<dbReference type="Pfam" id="PF00628">
    <property type="entry name" value="PHD"/>
    <property type="match status" value="1"/>
</dbReference>
<feature type="compositionally biased region" description="Basic and acidic residues" evidence="14">
    <location>
        <begin position="93"/>
        <end position="102"/>
    </location>
</feature>
<keyword evidence="9" id="KW-0804">Transcription</keyword>
<evidence type="ECO:0000256" key="6">
    <source>
        <dbReference type="ARBA" id="ARBA00023015"/>
    </source>
</evidence>
<dbReference type="AlphaFoldDB" id="A0A2U1QNN3"/>
<dbReference type="Pfam" id="PF00046">
    <property type="entry name" value="Homeodomain"/>
    <property type="match status" value="1"/>
</dbReference>
<feature type="region of interest" description="Disordered" evidence="14">
    <location>
        <begin position="305"/>
        <end position="567"/>
    </location>
</feature>
<dbReference type="STRING" id="35608.A0A2U1QNN3"/>
<keyword evidence="7 11" id="KW-0238">DNA-binding</keyword>
<dbReference type="PROSITE" id="PS50071">
    <property type="entry name" value="HOMEOBOX_2"/>
    <property type="match status" value="1"/>
</dbReference>
<dbReference type="InterPro" id="IPR011011">
    <property type="entry name" value="Znf_FYVE_PHD"/>
</dbReference>
<dbReference type="InterPro" id="IPR001356">
    <property type="entry name" value="HD"/>
</dbReference>
<feature type="region of interest" description="Disordered" evidence="14">
    <location>
        <begin position="1"/>
        <end position="129"/>
    </location>
</feature>
<keyword evidence="8 11" id="KW-0371">Homeobox</keyword>
<evidence type="ECO:0000259" key="15">
    <source>
        <dbReference type="PROSITE" id="PS50016"/>
    </source>
</evidence>
<dbReference type="SMART" id="SM00249">
    <property type="entry name" value="PHD"/>
    <property type="match status" value="1"/>
</dbReference>